<evidence type="ECO:0000259" key="6">
    <source>
        <dbReference type="PROSITE" id="PS50071"/>
    </source>
</evidence>
<evidence type="ECO:0000256" key="3">
    <source>
        <dbReference type="ARBA" id="ARBA00023242"/>
    </source>
</evidence>
<keyword evidence="1 4" id="KW-0238">DNA-binding</keyword>
<accession>C6L7U5</accession>
<dbReference type="InterPro" id="IPR001356">
    <property type="entry name" value="HD"/>
</dbReference>
<dbReference type="GO" id="GO:0000981">
    <property type="term" value="F:DNA-binding transcription factor activity, RNA polymerase II-specific"/>
    <property type="evidence" value="ECO:0007669"/>
    <property type="project" value="InterPro"/>
</dbReference>
<evidence type="ECO:0000256" key="2">
    <source>
        <dbReference type="ARBA" id="ARBA00023155"/>
    </source>
</evidence>
<dbReference type="GO" id="GO:0045944">
    <property type="term" value="P:positive regulation of transcription by RNA polymerase II"/>
    <property type="evidence" value="ECO:0007669"/>
    <property type="project" value="UniProtKB-ARBA"/>
</dbReference>
<dbReference type="GO" id="GO:0000978">
    <property type="term" value="F:RNA polymerase II cis-regulatory region sequence-specific DNA binding"/>
    <property type="evidence" value="ECO:0007669"/>
    <property type="project" value="TreeGrafter"/>
</dbReference>
<comment type="subcellular location">
    <subcellularLocation>
        <location evidence="4 5">Nucleus</location>
    </subcellularLocation>
</comment>
<dbReference type="PANTHER" id="PTHR45664">
    <property type="entry name" value="PROTEIN ZERKNUELLT 1-RELATED"/>
    <property type="match status" value="1"/>
</dbReference>
<sequence length="280" mass="32145">MDSSVLKMQTEGYDTRQAYGDYRFRAESETSSSNNVYYCTSGSPYDVDPDLNAGTVTALGNGGAFVPDSTRTTVDGGSFQGFAKTTTTDRATPNYPIYAWMTDNKHNYNPKAISGQGFTQKLATHIPDKTVGQNPKRMRSNFSTAQLVELEKEFRFNRYLQKSRREELSVILNLTERQVKVWFQNRRMKFKKEVRERGLSEKLYKYDELESSMNYPKDDVTDQRLAEQVEAAHTQDHKAQMPPNYCYHDKSSQGCYGNDTRDVRFRNSEQQQSGLDLTQL</sequence>
<dbReference type="GO" id="GO:0005634">
    <property type="term" value="C:nucleus"/>
    <property type="evidence" value="ECO:0007669"/>
    <property type="project" value="UniProtKB-SubCell"/>
</dbReference>
<evidence type="ECO:0000256" key="5">
    <source>
        <dbReference type="RuleBase" id="RU000682"/>
    </source>
</evidence>
<dbReference type="InterPro" id="IPR017970">
    <property type="entry name" value="Homeobox_CS"/>
</dbReference>
<dbReference type="CDD" id="cd00086">
    <property type="entry name" value="homeodomain"/>
    <property type="match status" value="1"/>
</dbReference>
<gene>
    <name evidence="7" type="primary">BsimHox3</name>
</gene>
<dbReference type="PRINTS" id="PR00024">
    <property type="entry name" value="HOMEOBOX"/>
</dbReference>
<dbReference type="PROSITE" id="PS00027">
    <property type="entry name" value="HOMEOBOX_1"/>
    <property type="match status" value="1"/>
</dbReference>
<dbReference type="InterPro" id="IPR009057">
    <property type="entry name" value="Homeodomain-like_sf"/>
</dbReference>
<dbReference type="PROSITE" id="PS50071">
    <property type="entry name" value="HOMEOBOX_2"/>
    <property type="match status" value="1"/>
</dbReference>
<dbReference type="SMART" id="SM00389">
    <property type="entry name" value="HOX"/>
    <property type="match status" value="1"/>
</dbReference>
<proteinExistence type="evidence at transcript level"/>
<evidence type="ECO:0000313" key="7">
    <source>
        <dbReference type="EMBL" id="BAH96546.1"/>
    </source>
</evidence>
<feature type="DNA-binding region" description="Homeobox" evidence="4">
    <location>
        <begin position="135"/>
        <end position="194"/>
    </location>
</feature>
<name>C6L7U5_9BILA</name>
<dbReference type="SUPFAM" id="SSF46689">
    <property type="entry name" value="Homeodomain-like"/>
    <property type="match status" value="1"/>
</dbReference>
<evidence type="ECO:0000256" key="1">
    <source>
        <dbReference type="ARBA" id="ARBA00023125"/>
    </source>
</evidence>
<protein>
    <submittedName>
        <fullName evidence="7">Homeodomain transcription factor</fullName>
    </submittedName>
</protein>
<dbReference type="Pfam" id="PF00046">
    <property type="entry name" value="Homeodomain"/>
    <property type="match status" value="1"/>
</dbReference>
<keyword evidence="2 4" id="KW-0371">Homeobox</keyword>
<dbReference type="InterPro" id="IPR020479">
    <property type="entry name" value="HD_metazoa"/>
</dbReference>
<keyword evidence="3 4" id="KW-0539">Nucleus</keyword>
<dbReference type="AlphaFoldDB" id="C6L7U5"/>
<dbReference type="Gene3D" id="1.10.10.60">
    <property type="entry name" value="Homeodomain-like"/>
    <property type="match status" value="1"/>
</dbReference>
<feature type="domain" description="Homeobox" evidence="6">
    <location>
        <begin position="133"/>
        <end position="193"/>
    </location>
</feature>
<dbReference type="PANTHER" id="PTHR45664:SF12">
    <property type="entry name" value="PANCREAS_DUODENUM HOMEOBOX PROTEIN 1"/>
    <property type="match status" value="1"/>
</dbReference>
<evidence type="ECO:0000256" key="4">
    <source>
        <dbReference type="PROSITE-ProRule" id="PRU00108"/>
    </source>
</evidence>
<dbReference type="EMBL" id="AB506749">
    <property type="protein sequence ID" value="BAH96546.1"/>
    <property type="molecule type" value="mRNA"/>
</dbReference>
<reference evidence="7" key="1">
    <citation type="journal article" date="2009" name="Dev. Genes Evol.">
        <title>Ambulacrarian prototypical Hox and ParaHox gene complements of the indirect-developing hemichordate Balanoglossus simodensis.</title>
        <authorList>
            <person name="Ikuta T."/>
            <person name="Miyamoto N."/>
            <person name="Saito Y."/>
            <person name="Wada H."/>
            <person name="Satoh N."/>
            <person name="Saiga H."/>
        </authorList>
    </citation>
    <scope>NUCLEOTIDE SEQUENCE</scope>
</reference>
<organism evidence="7">
    <name type="scientific">Balanoglossus simodensis</name>
    <dbReference type="NCBI Taxonomy" id="650464"/>
    <lineage>
        <taxon>Eukaryota</taxon>
        <taxon>Metazoa</taxon>
        <taxon>Hemichordata</taxon>
        <taxon>Enteropneusta</taxon>
        <taxon>Ptychoderidae</taxon>
        <taxon>Balanoglossus</taxon>
    </lineage>
</organism>